<gene>
    <name evidence="2" type="ORF">CONLIGDRAFT_680162</name>
</gene>
<dbReference type="Proteomes" id="UP000182658">
    <property type="component" value="Unassembled WGS sequence"/>
</dbReference>
<feature type="compositionally biased region" description="Basic and acidic residues" evidence="1">
    <location>
        <begin position="131"/>
        <end position="149"/>
    </location>
</feature>
<feature type="compositionally biased region" description="Polar residues" evidence="1">
    <location>
        <begin position="65"/>
        <end position="93"/>
    </location>
</feature>
<dbReference type="EMBL" id="KV875097">
    <property type="protein sequence ID" value="OIW29313.1"/>
    <property type="molecule type" value="Genomic_DNA"/>
</dbReference>
<organism evidence="2 3">
    <name type="scientific">Coniochaeta ligniaria NRRL 30616</name>
    <dbReference type="NCBI Taxonomy" id="1408157"/>
    <lineage>
        <taxon>Eukaryota</taxon>
        <taxon>Fungi</taxon>
        <taxon>Dikarya</taxon>
        <taxon>Ascomycota</taxon>
        <taxon>Pezizomycotina</taxon>
        <taxon>Sordariomycetes</taxon>
        <taxon>Sordariomycetidae</taxon>
        <taxon>Coniochaetales</taxon>
        <taxon>Coniochaetaceae</taxon>
        <taxon>Coniochaeta</taxon>
    </lineage>
</organism>
<proteinExistence type="predicted"/>
<evidence type="ECO:0000256" key="1">
    <source>
        <dbReference type="SAM" id="MobiDB-lite"/>
    </source>
</evidence>
<feature type="region of interest" description="Disordered" evidence="1">
    <location>
        <begin position="36"/>
        <end position="168"/>
    </location>
</feature>
<evidence type="ECO:0000313" key="3">
    <source>
        <dbReference type="Proteomes" id="UP000182658"/>
    </source>
</evidence>
<accession>A0A1J7J7Q3</accession>
<evidence type="ECO:0000313" key="2">
    <source>
        <dbReference type="EMBL" id="OIW29313.1"/>
    </source>
</evidence>
<feature type="compositionally biased region" description="Polar residues" evidence="1">
    <location>
        <begin position="46"/>
        <end position="55"/>
    </location>
</feature>
<name>A0A1J7J7Q3_9PEZI</name>
<dbReference type="AlphaFoldDB" id="A0A1J7J7Q3"/>
<reference evidence="2 3" key="1">
    <citation type="submission" date="2016-10" db="EMBL/GenBank/DDBJ databases">
        <title>Draft genome sequence of Coniochaeta ligniaria NRRL30616, a lignocellulolytic fungus for bioabatement of inhibitors in plant biomass hydrolysates.</title>
        <authorList>
            <consortium name="DOE Joint Genome Institute"/>
            <person name="Jimenez D.J."/>
            <person name="Hector R.E."/>
            <person name="Riley R."/>
            <person name="Sun H."/>
            <person name="Grigoriev I.V."/>
            <person name="Van Elsas J.D."/>
            <person name="Nichols N.N."/>
        </authorList>
    </citation>
    <scope>NUCLEOTIDE SEQUENCE [LARGE SCALE GENOMIC DNA]</scope>
    <source>
        <strain evidence="2 3">NRRL 30616</strain>
    </source>
</reference>
<keyword evidence="3" id="KW-1185">Reference proteome</keyword>
<sequence length="168" mass="18132">MTSHKERELACHAGTDKLGEYDTAAALATEAVHEKKSEEKILCSESEPSAATTGGQIDDGEKNTELSNAQVEHVTTSPSLETTSRPTEQNMNRTLEAPDTVSPDIHPSGGKRLSNEDEQISESLQAEEASETVREYADPEARPDTDHDQSSIADVAEVTPITESNPKN</sequence>
<protein>
    <submittedName>
        <fullName evidence="2">Uncharacterized protein</fullName>
    </submittedName>
</protein>
<dbReference type="InParanoid" id="A0A1J7J7Q3"/>